<dbReference type="AlphaFoldDB" id="A0A8J7UTT4"/>
<evidence type="ECO:0000256" key="4">
    <source>
        <dbReference type="ARBA" id="ARBA00022692"/>
    </source>
</evidence>
<dbReference type="Pfam" id="PF00361">
    <property type="entry name" value="Proton_antipo_M"/>
    <property type="match status" value="1"/>
</dbReference>
<keyword evidence="6 8" id="KW-0472">Membrane</keyword>
<evidence type="ECO:0000259" key="9">
    <source>
        <dbReference type="Pfam" id="PF00361"/>
    </source>
</evidence>
<feature type="transmembrane region" description="Helical" evidence="8">
    <location>
        <begin position="238"/>
        <end position="262"/>
    </location>
</feature>
<dbReference type="Proteomes" id="UP000673975">
    <property type="component" value="Unassembled WGS sequence"/>
</dbReference>
<feature type="transmembrane region" description="Helical" evidence="8">
    <location>
        <begin position="202"/>
        <end position="226"/>
    </location>
</feature>
<dbReference type="GO" id="GO:0008137">
    <property type="term" value="F:NADH dehydrogenase (ubiquinone) activity"/>
    <property type="evidence" value="ECO:0007669"/>
    <property type="project" value="InterPro"/>
</dbReference>
<feature type="transmembrane region" description="Helical" evidence="8">
    <location>
        <begin position="107"/>
        <end position="126"/>
    </location>
</feature>
<sequence>MNTLLVLPVAIPLITATIALLFRNHASLQRWVGVLGMVVLLGSVMVLFRDVYVDGIQVLQLGDWEAPFGITLVADMLSMLMLGISAIMGLVIAVYSLYDIDKERERFGYYPLLHVLLMGVNGSFLTGDIFNLYVWFEVMLIASFILLALGNSKNQLQGALKYVVINLFSSLIFLFGVAMLYGMTGTLNMADLAVRLPEVENVGLVTTVAMIFMLSFGIKAAIFPLFFWLPASYHTPPVAISAVFGGLLTKVGVYALIRVFTLLFTQDIGYTHDILLWVAGFTMVTGVLGAASHYEFRKILSFHIVSQIGYMIMGLAFNTALGLMGAIFYVLHNILAKSNLFLISGISQRLLGTFELKQMGGLYRHYPFLAVLFLVSAFALAGFPPLSGFWAKLSLVKAGLSIEMYLITAVAILVDLLTLFSMIKIWMTAFWGTVPEEGVPEHFGKMPLFGAGSLYIMVLPVMAVAGLILLVGLYAQPLLEVCLMAAEQLLDPNVYIEAVMGPQ</sequence>
<dbReference type="InterPro" id="IPR003918">
    <property type="entry name" value="NADH_UbQ_OxRdtase"/>
</dbReference>
<evidence type="ECO:0000256" key="3">
    <source>
        <dbReference type="ARBA" id="ARBA00022475"/>
    </source>
</evidence>
<dbReference type="GO" id="GO:0005886">
    <property type="term" value="C:plasma membrane"/>
    <property type="evidence" value="ECO:0007669"/>
    <property type="project" value="UniProtKB-SubCell"/>
</dbReference>
<feature type="transmembrane region" description="Helical" evidence="8">
    <location>
        <begin position="132"/>
        <end position="150"/>
    </location>
</feature>
<evidence type="ECO:0000256" key="6">
    <source>
        <dbReference type="ARBA" id="ARBA00023136"/>
    </source>
</evidence>
<evidence type="ECO:0000256" key="7">
    <source>
        <dbReference type="RuleBase" id="RU000320"/>
    </source>
</evidence>
<comment type="similarity">
    <text evidence="2">Belongs to the CPA3 antiporters (TC 2.A.63) subunit D family.</text>
</comment>
<keyword evidence="11" id="KW-1185">Reference proteome</keyword>
<keyword evidence="4 7" id="KW-0812">Transmembrane</keyword>
<feature type="transmembrane region" description="Helical" evidence="8">
    <location>
        <begin position="365"/>
        <end position="383"/>
    </location>
</feature>
<comment type="subcellular location">
    <subcellularLocation>
        <location evidence="1">Cell membrane</location>
        <topology evidence="1">Multi-pass membrane protein</topology>
    </subcellularLocation>
    <subcellularLocation>
        <location evidence="7">Membrane</location>
        <topology evidence="7">Multi-pass membrane protein</topology>
    </subcellularLocation>
</comment>
<evidence type="ECO:0000313" key="10">
    <source>
        <dbReference type="EMBL" id="MBP3191690.1"/>
    </source>
</evidence>
<name>A0A8J7UTT4_9BACT</name>
<dbReference type="PANTHER" id="PTHR42703:SF1">
    <property type="entry name" value="NA(+)_H(+) ANTIPORTER SUBUNIT D1"/>
    <property type="match status" value="1"/>
</dbReference>
<dbReference type="PANTHER" id="PTHR42703">
    <property type="entry name" value="NADH DEHYDROGENASE"/>
    <property type="match status" value="1"/>
</dbReference>
<accession>A0A8J7UTT4</accession>
<feature type="transmembrane region" description="Helical" evidence="8">
    <location>
        <begin position="454"/>
        <end position="475"/>
    </location>
</feature>
<keyword evidence="3" id="KW-1003">Cell membrane</keyword>
<feature type="transmembrane region" description="Helical" evidence="8">
    <location>
        <begin position="404"/>
        <end position="434"/>
    </location>
</feature>
<feature type="transmembrane region" description="Helical" evidence="8">
    <location>
        <begin position="308"/>
        <end position="331"/>
    </location>
</feature>
<dbReference type="PRINTS" id="PR01437">
    <property type="entry name" value="NUOXDRDTASE4"/>
</dbReference>
<evidence type="ECO:0000256" key="5">
    <source>
        <dbReference type="ARBA" id="ARBA00022989"/>
    </source>
</evidence>
<dbReference type="InterPro" id="IPR001750">
    <property type="entry name" value="ND/Mrp_TM"/>
</dbReference>
<feature type="domain" description="NADH:quinone oxidoreductase/Mrp antiporter transmembrane" evidence="9">
    <location>
        <begin position="128"/>
        <end position="412"/>
    </location>
</feature>
<organism evidence="10 11">
    <name type="scientific">Natronogracilivirga saccharolytica</name>
    <dbReference type="NCBI Taxonomy" id="2812953"/>
    <lineage>
        <taxon>Bacteria</taxon>
        <taxon>Pseudomonadati</taxon>
        <taxon>Balneolota</taxon>
        <taxon>Balneolia</taxon>
        <taxon>Balneolales</taxon>
        <taxon>Cyclonatronaceae</taxon>
        <taxon>Natronogracilivirga</taxon>
    </lineage>
</organism>
<evidence type="ECO:0000256" key="2">
    <source>
        <dbReference type="ARBA" id="ARBA00005346"/>
    </source>
</evidence>
<dbReference type="GO" id="GO:0042773">
    <property type="term" value="P:ATP synthesis coupled electron transport"/>
    <property type="evidence" value="ECO:0007669"/>
    <property type="project" value="InterPro"/>
</dbReference>
<feature type="transmembrane region" description="Helical" evidence="8">
    <location>
        <begin position="31"/>
        <end position="48"/>
    </location>
</feature>
<feature type="transmembrane region" description="Helical" evidence="8">
    <location>
        <begin position="68"/>
        <end position="95"/>
    </location>
</feature>
<feature type="transmembrane region" description="Helical" evidence="8">
    <location>
        <begin position="162"/>
        <end position="182"/>
    </location>
</feature>
<dbReference type="InterPro" id="IPR050586">
    <property type="entry name" value="CPA3_Na-H_Antiporter_D"/>
</dbReference>
<reference evidence="10" key="1">
    <citation type="submission" date="2021-02" db="EMBL/GenBank/DDBJ databases">
        <title>Natronogracilivirga saccharolytica gen. nov. sp. nov. a new anaerobic, haloalkiliphilic carbohydrate-fermenting bacterium from soda lake and proposing of Cyclonatronumiaceae fam. nov. in the phylum Balneolaeota.</title>
        <authorList>
            <person name="Zhilina T.N."/>
            <person name="Sorokin D.Y."/>
            <person name="Zavarzina D.G."/>
            <person name="Toshchakov S.V."/>
            <person name="Kublanov I.V."/>
        </authorList>
    </citation>
    <scope>NUCLEOTIDE SEQUENCE</scope>
    <source>
        <strain evidence="10">Z-1702</strain>
    </source>
</reference>
<proteinExistence type="inferred from homology"/>
<feature type="transmembrane region" description="Helical" evidence="8">
    <location>
        <begin position="6"/>
        <end position="24"/>
    </location>
</feature>
<comment type="caution">
    <text evidence="10">The sequence shown here is derived from an EMBL/GenBank/DDBJ whole genome shotgun (WGS) entry which is preliminary data.</text>
</comment>
<evidence type="ECO:0000256" key="1">
    <source>
        <dbReference type="ARBA" id="ARBA00004651"/>
    </source>
</evidence>
<gene>
    <name evidence="10" type="ORF">NATSA_03340</name>
</gene>
<dbReference type="NCBIfam" id="NF009306">
    <property type="entry name" value="PRK12663.1"/>
    <property type="match status" value="1"/>
</dbReference>
<protein>
    <submittedName>
        <fullName evidence="10">Na+/H+ antiporter subunit D</fullName>
    </submittedName>
</protein>
<evidence type="ECO:0000313" key="11">
    <source>
        <dbReference type="Proteomes" id="UP000673975"/>
    </source>
</evidence>
<evidence type="ECO:0000256" key="8">
    <source>
        <dbReference type="SAM" id="Phobius"/>
    </source>
</evidence>
<dbReference type="RefSeq" id="WP_210510396.1">
    <property type="nucleotide sequence ID" value="NZ_JAFIDN010000002.1"/>
</dbReference>
<keyword evidence="5 8" id="KW-1133">Transmembrane helix</keyword>
<feature type="transmembrane region" description="Helical" evidence="8">
    <location>
        <begin position="274"/>
        <end position="296"/>
    </location>
</feature>
<dbReference type="EMBL" id="JAFIDN010000002">
    <property type="protein sequence ID" value="MBP3191690.1"/>
    <property type="molecule type" value="Genomic_DNA"/>
</dbReference>